<organism evidence="3 4">
    <name type="scientific">Colletotrichum liriopes</name>
    <dbReference type="NCBI Taxonomy" id="708192"/>
    <lineage>
        <taxon>Eukaryota</taxon>
        <taxon>Fungi</taxon>
        <taxon>Dikarya</taxon>
        <taxon>Ascomycota</taxon>
        <taxon>Pezizomycotina</taxon>
        <taxon>Sordariomycetes</taxon>
        <taxon>Hypocreomycetidae</taxon>
        <taxon>Glomerellales</taxon>
        <taxon>Glomerellaceae</taxon>
        <taxon>Colletotrichum</taxon>
        <taxon>Colletotrichum spaethianum species complex</taxon>
    </lineage>
</organism>
<feature type="region of interest" description="Disordered" evidence="2">
    <location>
        <begin position="203"/>
        <end position="242"/>
    </location>
</feature>
<keyword evidence="1" id="KW-0175">Coiled coil</keyword>
<feature type="compositionally biased region" description="Low complexity" evidence="2">
    <location>
        <begin position="203"/>
        <end position="216"/>
    </location>
</feature>
<accession>A0AA37LVL5</accession>
<sequence length="242" mass="27309">MSWGRGPSNTVIYEPKTEVKIPKYALKVLLWKDGYDPSKDPAKHPWDKYPNGEGFAFYLSTKATNGILLNGCELLSHDCKNPTSPSRNWVQIYDGDEIVVWGTATDTTSQTKVIFRCFYGDSAKPRRPDAPPKLVSSSAARKMDEICGKYERKLKTAAEQEQRYDEVDKELVERKQNIERERERSRVFEEKRLEALRYVALRTASRRGSPASAPATTVLRGQTPGPNAPSPLQEARSSSPQN</sequence>
<gene>
    <name evidence="3" type="ORF">ColLi_09878</name>
</gene>
<name>A0AA37LVL5_9PEZI</name>
<dbReference type="Proteomes" id="UP001055172">
    <property type="component" value="Unassembled WGS sequence"/>
</dbReference>
<evidence type="ECO:0000313" key="3">
    <source>
        <dbReference type="EMBL" id="GJC87040.1"/>
    </source>
</evidence>
<comment type="caution">
    <text evidence="3">The sequence shown here is derived from an EMBL/GenBank/DDBJ whole genome shotgun (WGS) entry which is preliminary data.</text>
</comment>
<proteinExistence type="predicted"/>
<evidence type="ECO:0000313" key="4">
    <source>
        <dbReference type="Proteomes" id="UP001055172"/>
    </source>
</evidence>
<evidence type="ECO:0000256" key="1">
    <source>
        <dbReference type="SAM" id="Coils"/>
    </source>
</evidence>
<reference evidence="3 4" key="1">
    <citation type="submission" date="2021-07" db="EMBL/GenBank/DDBJ databases">
        <title>Genome data of Colletotrichum spaethianum.</title>
        <authorList>
            <person name="Utami Y.D."/>
            <person name="Hiruma K."/>
        </authorList>
    </citation>
    <scope>NUCLEOTIDE SEQUENCE [LARGE SCALE GENOMIC DNA]</scope>
    <source>
        <strain evidence="3 4">MAFF 242679</strain>
    </source>
</reference>
<dbReference type="EMBL" id="BPPX01000024">
    <property type="protein sequence ID" value="GJC87040.1"/>
    <property type="molecule type" value="Genomic_DNA"/>
</dbReference>
<keyword evidence="4" id="KW-1185">Reference proteome</keyword>
<dbReference type="AlphaFoldDB" id="A0AA37LVL5"/>
<evidence type="ECO:0000256" key="2">
    <source>
        <dbReference type="SAM" id="MobiDB-lite"/>
    </source>
</evidence>
<protein>
    <submittedName>
        <fullName evidence="3">Uncharacterized protein</fullName>
    </submittedName>
</protein>
<feature type="coiled-coil region" evidence="1">
    <location>
        <begin position="150"/>
        <end position="184"/>
    </location>
</feature>